<protein>
    <submittedName>
        <fullName evidence="2">Uncharacterized protein</fullName>
    </submittedName>
</protein>
<sequence>MAVMMKYIFCILLGIFLSWGFQLISDERQEAYRPETGSTYIQTCVNAFHPETKTMIKQLGKEKKLVKAKENTGKQDYNDSDGVLNPSSFRYFSPSKLLRFNIHSVTIRILSSLKIQLPKNQWTGFSFYTNFIKYSDRYHIYTLGHILI</sequence>
<gene>
    <name evidence="1" type="ORF">ERS852494_01408</name>
    <name evidence="2" type="ORF">ERS852558_00497</name>
</gene>
<dbReference type="EMBL" id="CZBL01000002">
    <property type="protein sequence ID" value="CUP57523.1"/>
    <property type="molecule type" value="Genomic_DNA"/>
</dbReference>
<name>A0A174P971_9BACE</name>
<reference evidence="3 4" key="1">
    <citation type="submission" date="2015-09" db="EMBL/GenBank/DDBJ databases">
        <authorList>
            <consortium name="Pathogen Informatics"/>
        </authorList>
    </citation>
    <scope>NUCLEOTIDE SEQUENCE [LARGE SCALE GENOMIC DNA]</scope>
    <source>
        <strain evidence="1 3">2789STDY5834880</strain>
        <strain evidence="2 4">2789STDY5834946</strain>
    </source>
</reference>
<dbReference type="Proteomes" id="UP000095657">
    <property type="component" value="Unassembled WGS sequence"/>
</dbReference>
<evidence type="ECO:0000313" key="4">
    <source>
        <dbReference type="Proteomes" id="UP000095725"/>
    </source>
</evidence>
<organism evidence="2 4">
    <name type="scientific">Bacteroides caccae</name>
    <dbReference type="NCBI Taxonomy" id="47678"/>
    <lineage>
        <taxon>Bacteria</taxon>
        <taxon>Pseudomonadati</taxon>
        <taxon>Bacteroidota</taxon>
        <taxon>Bacteroidia</taxon>
        <taxon>Bacteroidales</taxon>
        <taxon>Bacteroidaceae</taxon>
        <taxon>Bacteroides</taxon>
    </lineage>
</organism>
<dbReference type="STRING" id="47678.ERS852494_01408"/>
<dbReference type="Proteomes" id="UP000095725">
    <property type="component" value="Unassembled WGS sequence"/>
</dbReference>
<evidence type="ECO:0000313" key="1">
    <source>
        <dbReference type="EMBL" id="CUP03799.1"/>
    </source>
</evidence>
<accession>A0A174P971</accession>
<evidence type="ECO:0000313" key="2">
    <source>
        <dbReference type="EMBL" id="CUP57523.1"/>
    </source>
</evidence>
<proteinExistence type="predicted"/>
<evidence type="ECO:0000313" key="3">
    <source>
        <dbReference type="Proteomes" id="UP000095657"/>
    </source>
</evidence>
<dbReference type="EMBL" id="CZAI01000002">
    <property type="protein sequence ID" value="CUP03799.1"/>
    <property type="molecule type" value="Genomic_DNA"/>
</dbReference>
<dbReference type="AlphaFoldDB" id="A0A174P971"/>